<evidence type="ECO:0000259" key="4">
    <source>
        <dbReference type="PROSITE" id="PS51677"/>
    </source>
</evidence>
<organism evidence="5 6">
    <name type="scientific">Granulicatella balaenopterae</name>
    <dbReference type="NCBI Taxonomy" id="137733"/>
    <lineage>
        <taxon>Bacteria</taxon>
        <taxon>Bacillati</taxon>
        <taxon>Bacillota</taxon>
        <taxon>Bacilli</taxon>
        <taxon>Lactobacillales</taxon>
        <taxon>Carnobacteriaceae</taxon>
        <taxon>Granulicatella</taxon>
    </lineage>
</organism>
<evidence type="ECO:0000256" key="2">
    <source>
        <dbReference type="ARBA" id="ARBA00022801"/>
    </source>
</evidence>
<proteinExistence type="predicted"/>
<feature type="signal peptide" evidence="3">
    <location>
        <begin position="1"/>
        <end position="25"/>
    </location>
</feature>
<keyword evidence="3" id="KW-0732">Signal</keyword>
<reference evidence="5 6" key="1">
    <citation type="submission" date="2016-10" db="EMBL/GenBank/DDBJ databases">
        <authorList>
            <person name="de Groot N.N."/>
        </authorList>
    </citation>
    <scope>NUCLEOTIDE SEQUENCE [LARGE SCALE GENOMIC DNA]</scope>
    <source>
        <strain evidence="5 6">DSM 15827</strain>
    </source>
</reference>
<feature type="domain" description="NodB homology" evidence="4">
    <location>
        <begin position="265"/>
        <end position="440"/>
    </location>
</feature>
<dbReference type="OrthoDB" id="9812065at2"/>
<dbReference type="GO" id="GO:0016810">
    <property type="term" value="F:hydrolase activity, acting on carbon-nitrogen (but not peptide) bonds"/>
    <property type="evidence" value="ECO:0007669"/>
    <property type="project" value="InterPro"/>
</dbReference>
<dbReference type="RefSeq" id="WP_089745996.1">
    <property type="nucleotide sequence ID" value="NZ_FOGF01000005.1"/>
</dbReference>
<dbReference type="PANTHER" id="PTHR10587">
    <property type="entry name" value="GLYCOSYL TRANSFERASE-RELATED"/>
    <property type="match status" value="1"/>
</dbReference>
<evidence type="ECO:0000256" key="1">
    <source>
        <dbReference type="ARBA" id="ARBA00022723"/>
    </source>
</evidence>
<dbReference type="InterPro" id="IPR002509">
    <property type="entry name" value="NODB_dom"/>
</dbReference>
<dbReference type="Gene3D" id="3.20.20.370">
    <property type="entry name" value="Glycoside hydrolase/deacetylase"/>
    <property type="match status" value="1"/>
</dbReference>
<dbReference type="PROSITE" id="PS51677">
    <property type="entry name" value="NODB"/>
    <property type="match status" value="1"/>
</dbReference>
<feature type="chain" id="PRO_5039377665" evidence="3">
    <location>
        <begin position="26"/>
        <end position="467"/>
    </location>
</feature>
<protein>
    <submittedName>
        <fullName evidence="5">Peptidoglycan/xylan/chitin deacetylase, PgdA/CDA1 family</fullName>
    </submittedName>
</protein>
<dbReference type="InterPro" id="IPR011330">
    <property type="entry name" value="Glyco_hydro/deAcase_b/a-brl"/>
</dbReference>
<evidence type="ECO:0000313" key="6">
    <source>
        <dbReference type="Proteomes" id="UP000198556"/>
    </source>
</evidence>
<dbReference type="SUPFAM" id="SSF144015">
    <property type="entry name" value="Peptidoglycan deacetylase N-terminal noncatalytic region"/>
    <property type="match status" value="1"/>
</dbReference>
<keyword evidence="1" id="KW-0479">Metal-binding</keyword>
<dbReference type="STRING" id="137733.SAMN05421767_1059"/>
<evidence type="ECO:0000313" key="5">
    <source>
        <dbReference type="EMBL" id="SEQ71249.1"/>
    </source>
</evidence>
<keyword evidence="6" id="KW-1185">Reference proteome</keyword>
<dbReference type="Proteomes" id="UP000198556">
    <property type="component" value="Unassembled WGS sequence"/>
</dbReference>
<dbReference type="Pfam" id="PF18627">
    <property type="entry name" value="PgdA_N"/>
    <property type="match status" value="1"/>
</dbReference>
<gene>
    <name evidence="5" type="ORF">SAMN05421767_1059</name>
</gene>
<dbReference type="GO" id="GO:0005975">
    <property type="term" value="P:carbohydrate metabolic process"/>
    <property type="evidence" value="ECO:0007669"/>
    <property type="project" value="InterPro"/>
</dbReference>
<evidence type="ECO:0000256" key="3">
    <source>
        <dbReference type="SAM" id="SignalP"/>
    </source>
</evidence>
<dbReference type="Gene3D" id="3.90.640.30">
    <property type="match status" value="1"/>
</dbReference>
<accession>A0A1H9I9K9</accession>
<dbReference type="GO" id="GO:0046872">
    <property type="term" value="F:metal ion binding"/>
    <property type="evidence" value="ECO:0007669"/>
    <property type="project" value="UniProtKB-KW"/>
</dbReference>
<dbReference type="EMBL" id="FOGF01000005">
    <property type="protein sequence ID" value="SEQ71249.1"/>
    <property type="molecule type" value="Genomic_DNA"/>
</dbReference>
<dbReference type="InterPro" id="IPR040802">
    <property type="entry name" value="PgdA_N"/>
</dbReference>
<dbReference type="InterPro" id="IPR050248">
    <property type="entry name" value="Polysacc_deacetylase_ArnD"/>
</dbReference>
<dbReference type="AlphaFoldDB" id="A0A1H9I9K9"/>
<dbReference type="Pfam" id="PF01522">
    <property type="entry name" value="Polysacc_deac_1"/>
    <property type="match status" value="1"/>
</dbReference>
<dbReference type="PANTHER" id="PTHR10587:SF133">
    <property type="entry name" value="CHITIN DEACETYLASE 1-RELATED"/>
    <property type="match status" value="1"/>
</dbReference>
<keyword evidence="2" id="KW-0378">Hydrolase</keyword>
<sequence length="467" mass="53478">MRKNKSQKRLVYLVASILLCMTLIAASVIVKNNIDRKNQQIKLNELVTNEENDVKLSFPNSQKQESTIGTNKVIVFLPDSPDNVITKKIVTNEEIVKQQLNNTKDAVVILKAKKNQVDEQIDAVEVMADYYSFVDKEYTKKDSQTINQFYVNHQEQKILTLKDIFPNEEAVKKLMINEVEQTIDNQEQKDKLVEFLTATNINDLDYHITTDKIEIHMIDDKKETLTIPIPLDNLMPLINPKFAQGVFLTSYTNYQDKLVKQKNRKMIALTFDDGPNAKTTPQALDILKKFHAKATFFILGKNVAGNEELLKRMVEEGHQLGNHSYSHPELTKITDDELYKQIYDTQAIIKAASGGVEPHVLRPPYGSYNHQVASIAKIPAINWSIDTLDWQSHDPIKINEIIKKQAYSGAIVLMHDVHQTTINSLNNMLEFLSKEGYEFVTIDELMQGQTLDPMTLYFDRTDAKSYQ</sequence>
<dbReference type="GO" id="GO:0016020">
    <property type="term" value="C:membrane"/>
    <property type="evidence" value="ECO:0007669"/>
    <property type="project" value="TreeGrafter"/>
</dbReference>
<dbReference type="SUPFAM" id="SSF88713">
    <property type="entry name" value="Glycoside hydrolase/deacetylase"/>
    <property type="match status" value="1"/>
</dbReference>
<name>A0A1H9I9K9_9LACT</name>